<gene>
    <name evidence="5" type="ORF">D0Y65_005283</name>
</gene>
<feature type="transmembrane region" description="Helical" evidence="3">
    <location>
        <begin position="491"/>
        <end position="517"/>
    </location>
</feature>
<comment type="caution">
    <text evidence="5">The sequence shown here is derived from an EMBL/GenBank/DDBJ whole genome shotgun (WGS) entry which is preliminary data.</text>
</comment>
<evidence type="ECO:0000256" key="1">
    <source>
        <dbReference type="ARBA" id="ARBA00004413"/>
    </source>
</evidence>
<name>A0A445LV14_GLYSO</name>
<accession>A0A445LV14</accession>
<evidence type="ECO:0000259" key="4">
    <source>
        <dbReference type="Pfam" id="PF13962"/>
    </source>
</evidence>
<keyword evidence="3" id="KW-0472">Membrane</keyword>
<protein>
    <recommendedName>
        <fullName evidence="4">PGG domain-containing protein</fullName>
    </recommendedName>
</protein>
<organism evidence="5 6">
    <name type="scientific">Glycine soja</name>
    <name type="common">Wild soybean</name>
    <dbReference type="NCBI Taxonomy" id="3848"/>
    <lineage>
        <taxon>Eukaryota</taxon>
        <taxon>Viridiplantae</taxon>
        <taxon>Streptophyta</taxon>
        <taxon>Embryophyta</taxon>
        <taxon>Tracheophyta</taxon>
        <taxon>Spermatophyta</taxon>
        <taxon>Magnoliopsida</taxon>
        <taxon>eudicotyledons</taxon>
        <taxon>Gunneridae</taxon>
        <taxon>Pentapetalae</taxon>
        <taxon>rosids</taxon>
        <taxon>fabids</taxon>
        <taxon>Fabales</taxon>
        <taxon>Fabaceae</taxon>
        <taxon>Papilionoideae</taxon>
        <taxon>50 kb inversion clade</taxon>
        <taxon>NPAAA clade</taxon>
        <taxon>indigoferoid/millettioid clade</taxon>
        <taxon>Phaseoleae</taxon>
        <taxon>Glycine</taxon>
        <taxon>Glycine subgen. Soja</taxon>
    </lineage>
</organism>
<evidence type="ECO:0000313" key="5">
    <source>
        <dbReference type="EMBL" id="RZC27054.1"/>
    </source>
</evidence>
<sequence length="565" mass="63939">MEVHGDDDPVVMVVPNHSEDSNIEITISPESDHIPSQSHEQTPVAASPQLDGNGGVNEITPEDLSSLKRKVYVYALRDMWLEAQPIFQNNPNMLRIPLTANRDDTALNVAVSGRSTTFVEGLVSLMSPEDLIIPRISPMDTHIGGPWFKMDESNEYESESNESNEYEYESESNEYESMDDSMAYNHIERLFFTTIEKNTFGPALKLLEKYPTQLGLARDDQRNCQKALKMLARKPSVILNKVERREEGQEGLKLLERLYWGVNKMEDCTVWFSLVKSGNLDALKRLIGNNSEVLMTIKDSDGMSLLHKAVLCRQRSIVSYIQGFTSREDNLVLGGVDNKGNNVLHLAAAKQQSSSHLLRNAKVEMQNDLAWFKEIEKKFHEFSYNTMVNDKGKTPEEVFYDQHEDLSDKIKDDSKEIANSGMIVAILVATVAFAAALTVPGEKTNAWFVVFIFTNAVALFASSASILSFLSNFTSLRFGQREFVKSLHPSLTFGPVLLFISVVAMVVAFTAASFLIFDHTSKWVSYAVASMGFFPLLLFILFQFRFFDDSLWSRYYRLSKFEKFE</sequence>
<feature type="transmembrane region" description="Helical" evidence="3">
    <location>
        <begin position="417"/>
        <end position="440"/>
    </location>
</feature>
<dbReference type="InterPro" id="IPR036770">
    <property type="entry name" value="Ankyrin_rpt-contain_sf"/>
</dbReference>
<feature type="domain" description="PGG" evidence="4">
    <location>
        <begin position="414"/>
        <end position="515"/>
    </location>
</feature>
<comment type="subcellular location">
    <subcellularLocation>
        <location evidence="1">Cell membrane</location>
        <topology evidence="1">Peripheral membrane protein</topology>
        <orientation evidence="1">Cytoplasmic side</orientation>
    </subcellularLocation>
</comment>
<evidence type="ECO:0000256" key="2">
    <source>
        <dbReference type="SAM" id="MobiDB-lite"/>
    </source>
</evidence>
<dbReference type="Gramene" id="XM_028363559.1">
    <property type="protein sequence ID" value="XP_028219360.1"/>
    <property type="gene ID" value="LOC114400939"/>
</dbReference>
<reference evidence="5 6" key="1">
    <citation type="submission" date="2018-09" db="EMBL/GenBank/DDBJ databases">
        <title>A high-quality reference genome of wild soybean provides a powerful tool to mine soybean genomes.</title>
        <authorList>
            <person name="Xie M."/>
            <person name="Chung C.Y.L."/>
            <person name="Li M.-W."/>
            <person name="Wong F.-L."/>
            <person name="Chan T.-F."/>
            <person name="Lam H.-M."/>
        </authorList>
    </citation>
    <scope>NUCLEOTIDE SEQUENCE [LARGE SCALE GENOMIC DNA]</scope>
    <source>
        <strain evidence="6">cv. W05</strain>
        <tissue evidence="5">Hypocotyl of etiolated seedlings</tissue>
    </source>
</reference>
<dbReference type="AlphaFoldDB" id="A0A445LV14"/>
<dbReference type="InterPro" id="IPR026961">
    <property type="entry name" value="PGG_dom"/>
</dbReference>
<feature type="transmembrane region" description="Helical" evidence="3">
    <location>
        <begin position="446"/>
        <end position="470"/>
    </location>
</feature>
<feature type="region of interest" description="Disordered" evidence="2">
    <location>
        <begin position="29"/>
        <end position="61"/>
    </location>
</feature>
<dbReference type="Gramene" id="XM_028363561.1">
    <property type="protein sequence ID" value="XP_028219362.1"/>
    <property type="gene ID" value="LOC114400939"/>
</dbReference>
<dbReference type="SUPFAM" id="SSF48403">
    <property type="entry name" value="Ankyrin repeat"/>
    <property type="match status" value="1"/>
</dbReference>
<dbReference type="InterPro" id="IPR002110">
    <property type="entry name" value="Ankyrin_rpt"/>
</dbReference>
<keyword evidence="3" id="KW-1133">Transmembrane helix</keyword>
<dbReference type="Pfam" id="PF13962">
    <property type="entry name" value="PGG"/>
    <property type="match status" value="1"/>
</dbReference>
<evidence type="ECO:0000313" key="6">
    <source>
        <dbReference type="Proteomes" id="UP000289340"/>
    </source>
</evidence>
<dbReference type="GO" id="GO:0005886">
    <property type="term" value="C:plasma membrane"/>
    <property type="evidence" value="ECO:0007669"/>
    <property type="project" value="UniProtKB-SubCell"/>
</dbReference>
<evidence type="ECO:0000256" key="3">
    <source>
        <dbReference type="SAM" id="Phobius"/>
    </source>
</evidence>
<keyword evidence="3" id="KW-0812">Transmembrane</keyword>
<feature type="transmembrane region" description="Helical" evidence="3">
    <location>
        <begin position="523"/>
        <end position="547"/>
    </location>
</feature>
<dbReference type="Proteomes" id="UP000289340">
    <property type="component" value="Chromosome 2"/>
</dbReference>
<dbReference type="Pfam" id="PF13637">
    <property type="entry name" value="Ank_4"/>
    <property type="match status" value="1"/>
</dbReference>
<dbReference type="Gene3D" id="1.25.40.20">
    <property type="entry name" value="Ankyrin repeat-containing domain"/>
    <property type="match status" value="1"/>
</dbReference>
<dbReference type="EMBL" id="QZWG01000002">
    <property type="protein sequence ID" value="RZC27054.1"/>
    <property type="molecule type" value="Genomic_DNA"/>
</dbReference>
<feature type="compositionally biased region" description="Polar residues" evidence="2">
    <location>
        <begin position="29"/>
        <end position="41"/>
    </location>
</feature>
<dbReference type="PANTHER" id="PTHR24177">
    <property type="entry name" value="CASKIN"/>
    <property type="match status" value="1"/>
</dbReference>
<proteinExistence type="predicted"/>
<keyword evidence="6" id="KW-1185">Reference proteome</keyword>
<dbReference type="Gramene" id="XM_028363560.1">
    <property type="protein sequence ID" value="XP_028219361.1"/>
    <property type="gene ID" value="LOC114400939"/>
</dbReference>
<dbReference type="PANTHER" id="PTHR24177:SF446">
    <property type="entry name" value="ANKYRIN REPEAT-CONTAINING PROTEIN NPR4-LIKE"/>
    <property type="match status" value="1"/>
</dbReference>